<dbReference type="SUPFAM" id="SSF51905">
    <property type="entry name" value="FAD/NAD(P)-binding domain"/>
    <property type="match status" value="2"/>
</dbReference>
<dbReference type="InterPro" id="IPR028202">
    <property type="entry name" value="Reductase_C"/>
</dbReference>
<dbReference type="InterPro" id="IPR016156">
    <property type="entry name" value="FAD/NAD-linked_Rdtase_dimer_sf"/>
</dbReference>
<evidence type="ECO:0000313" key="7">
    <source>
        <dbReference type="EMBL" id="GJD54360.1"/>
    </source>
</evidence>
<evidence type="ECO:0000313" key="8">
    <source>
        <dbReference type="EMBL" id="VUF12095.1"/>
    </source>
</evidence>
<dbReference type="InterPro" id="IPR050446">
    <property type="entry name" value="FAD-oxidoreductase/Apoptosis"/>
</dbReference>
<dbReference type="PRINTS" id="PR00411">
    <property type="entry name" value="PNDRDTASEI"/>
</dbReference>
<reference evidence="8 9" key="1">
    <citation type="submission" date="2019-06" db="EMBL/GenBank/DDBJ databases">
        <authorList>
            <person name="Rodrigo-Torres L."/>
            <person name="Arahal R. D."/>
            <person name="Lucena T."/>
        </authorList>
    </citation>
    <scope>NUCLEOTIDE SEQUENCE [LARGE SCALE GENOMIC DNA]</scope>
    <source>
        <strain evidence="8 9">SW08-7</strain>
    </source>
</reference>
<feature type="domain" description="FAD/NAD(P)-binding" evidence="5">
    <location>
        <begin position="12"/>
        <end position="313"/>
    </location>
</feature>
<dbReference type="Gene3D" id="3.30.390.30">
    <property type="match status" value="1"/>
</dbReference>
<dbReference type="AlphaFoldDB" id="A0A564FVB1"/>
<gene>
    <name evidence="8" type="primary">thcD</name>
    <name evidence="7" type="ORF">IFDJLNFL_0231</name>
    <name evidence="8" type="ORF">MTDSW087_01783</name>
</gene>
<dbReference type="PRINTS" id="PR00368">
    <property type="entry name" value="FADPNR"/>
</dbReference>
<evidence type="ECO:0000313" key="9">
    <source>
        <dbReference type="Proteomes" id="UP000401717"/>
    </source>
</evidence>
<dbReference type="RefSeq" id="WP_186383789.1">
    <property type="nucleotide sequence ID" value="NZ_BPQI01000005.1"/>
</dbReference>
<keyword evidence="4 8" id="KW-0560">Oxidoreductase</keyword>
<dbReference type="GO" id="GO:0016651">
    <property type="term" value="F:oxidoreductase activity, acting on NAD(P)H"/>
    <property type="evidence" value="ECO:0007669"/>
    <property type="project" value="TreeGrafter"/>
</dbReference>
<keyword evidence="2" id="KW-0285">Flavoprotein</keyword>
<evidence type="ECO:0000256" key="4">
    <source>
        <dbReference type="ARBA" id="ARBA00023002"/>
    </source>
</evidence>
<evidence type="ECO:0000313" key="10">
    <source>
        <dbReference type="Proteomes" id="UP001055303"/>
    </source>
</evidence>
<dbReference type="GO" id="GO:0005737">
    <property type="term" value="C:cytoplasm"/>
    <property type="evidence" value="ECO:0007669"/>
    <property type="project" value="TreeGrafter"/>
</dbReference>
<dbReference type="EMBL" id="CABFVH010000008">
    <property type="protein sequence ID" value="VUF12095.1"/>
    <property type="molecule type" value="Genomic_DNA"/>
</dbReference>
<protein>
    <submittedName>
        <fullName evidence="8">Rhodocoxin reductase</fullName>
        <ecNumber evidence="8">1.18.1.-</ecNumber>
    </submittedName>
</protein>
<comment type="cofactor">
    <cofactor evidence="1">
        <name>FAD</name>
        <dbReference type="ChEBI" id="CHEBI:57692"/>
    </cofactor>
</comment>
<keyword evidence="10" id="KW-1185">Reference proteome</keyword>
<dbReference type="EC" id="1.18.1.-" evidence="8"/>
<keyword evidence="3" id="KW-0274">FAD</keyword>
<dbReference type="SUPFAM" id="SSF55424">
    <property type="entry name" value="FAD/NAD-linked reductases, dimerisation (C-terminal) domain"/>
    <property type="match status" value="1"/>
</dbReference>
<feature type="domain" description="Reductase C-terminal" evidence="6">
    <location>
        <begin position="332"/>
        <end position="413"/>
    </location>
</feature>
<reference evidence="7" key="3">
    <citation type="submission" date="2021-08" db="EMBL/GenBank/DDBJ databases">
        <authorList>
            <person name="Tani A."/>
            <person name="Ola A."/>
            <person name="Ogura Y."/>
            <person name="Katsura K."/>
            <person name="Hayashi T."/>
        </authorList>
    </citation>
    <scope>NUCLEOTIDE SEQUENCE</scope>
    <source>
        <strain evidence="7">DSM 22415</strain>
    </source>
</reference>
<accession>A0A564FVB1</accession>
<dbReference type="InterPro" id="IPR023753">
    <property type="entry name" value="FAD/NAD-binding_dom"/>
</dbReference>
<dbReference type="Pfam" id="PF14759">
    <property type="entry name" value="Reductase_C"/>
    <property type="match status" value="1"/>
</dbReference>
<dbReference type="InterPro" id="IPR036188">
    <property type="entry name" value="FAD/NAD-bd_sf"/>
</dbReference>
<reference evidence="7" key="2">
    <citation type="journal article" date="2021" name="Front. Microbiol.">
        <title>Comprehensive Comparative Genomics and Phenotyping of Methylobacterium Species.</title>
        <authorList>
            <person name="Alessa O."/>
            <person name="Ogura Y."/>
            <person name="Fujitani Y."/>
            <person name="Takami H."/>
            <person name="Hayashi T."/>
            <person name="Sahin N."/>
            <person name="Tani A."/>
        </authorList>
    </citation>
    <scope>NUCLEOTIDE SEQUENCE</scope>
    <source>
        <strain evidence="7">DSM 22415</strain>
    </source>
</reference>
<proteinExistence type="predicted"/>
<evidence type="ECO:0000256" key="2">
    <source>
        <dbReference type="ARBA" id="ARBA00022630"/>
    </source>
</evidence>
<evidence type="ECO:0000259" key="5">
    <source>
        <dbReference type="Pfam" id="PF07992"/>
    </source>
</evidence>
<evidence type="ECO:0000259" key="6">
    <source>
        <dbReference type="Pfam" id="PF14759"/>
    </source>
</evidence>
<dbReference type="EMBL" id="BPQI01000005">
    <property type="protein sequence ID" value="GJD54360.1"/>
    <property type="molecule type" value="Genomic_DNA"/>
</dbReference>
<dbReference type="PANTHER" id="PTHR43557">
    <property type="entry name" value="APOPTOSIS-INDUCING FACTOR 1"/>
    <property type="match status" value="1"/>
</dbReference>
<dbReference type="Proteomes" id="UP000401717">
    <property type="component" value="Unassembled WGS sequence"/>
</dbReference>
<dbReference type="Gene3D" id="3.50.50.60">
    <property type="entry name" value="FAD/NAD(P)-binding domain"/>
    <property type="match status" value="2"/>
</dbReference>
<evidence type="ECO:0000256" key="1">
    <source>
        <dbReference type="ARBA" id="ARBA00001974"/>
    </source>
</evidence>
<dbReference type="Pfam" id="PF07992">
    <property type="entry name" value="Pyr_redox_2"/>
    <property type="match status" value="1"/>
</dbReference>
<dbReference type="PANTHER" id="PTHR43557:SF2">
    <property type="entry name" value="RIESKE DOMAIN-CONTAINING PROTEIN-RELATED"/>
    <property type="match status" value="1"/>
</dbReference>
<organism evidence="8 9">
    <name type="scientific">Methylobacterium dankookense</name>
    <dbReference type="NCBI Taxonomy" id="560405"/>
    <lineage>
        <taxon>Bacteria</taxon>
        <taxon>Pseudomonadati</taxon>
        <taxon>Pseudomonadota</taxon>
        <taxon>Alphaproteobacteria</taxon>
        <taxon>Hyphomicrobiales</taxon>
        <taxon>Methylobacteriaceae</taxon>
        <taxon>Methylobacterium</taxon>
    </lineage>
</organism>
<sequence>MSADVPATEAGIVILGAGQAGFQAAASLREAGHAGPLTLVGDEPWLPYQRPPLSKAYLAGKTDAEGLALRPAAFLAEHRIAYRPSLRAEAIDRAGRRLLTDDGPVPYDHLILATGSRNRPLPVPGADLDGVRQLRGLADADALKVDLARVGRVAVVGAGFIGLEFAAVAAARGLHVTVVEAAARPMARAVSAEMGAFFRAAHREAGVAFAFDAGVSEILGEAGRAVGLRLADGSAVPADLVLVGIGVLPNQEIASAAGLAAADGIRVDALLATQDPSISAIGDCARFPTRFARGLAADGTVRIESVQNAIDQGRALAARLTGRPAAYDAVPWFWSDQGPNKLQIAGLAAPGDEAVRRGDGNAFSVFRFREDRLAAVESVNRAGDHMIARRLIAAGTPLTPKQAADAAFDLKGLALARP</sequence>
<evidence type="ECO:0000256" key="3">
    <source>
        <dbReference type="ARBA" id="ARBA00022827"/>
    </source>
</evidence>
<dbReference type="Proteomes" id="UP001055303">
    <property type="component" value="Unassembled WGS sequence"/>
</dbReference>
<name>A0A564FVB1_9HYPH</name>